<comment type="similarity">
    <text evidence="1">Belongs to the cycloisomerase 2 family.</text>
</comment>
<dbReference type="InterPro" id="IPR015943">
    <property type="entry name" value="WD40/YVTN_repeat-like_dom_sf"/>
</dbReference>
<organism evidence="4 5">
    <name type="scientific">Solitalea koreensis</name>
    <dbReference type="NCBI Taxonomy" id="543615"/>
    <lineage>
        <taxon>Bacteria</taxon>
        <taxon>Pseudomonadati</taxon>
        <taxon>Bacteroidota</taxon>
        <taxon>Sphingobacteriia</taxon>
        <taxon>Sphingobacteriales</taxon>
        <taxon>Sphingobacteriaceae</taxon>
        <taxon>Solitalea</taxon>
    </lineage>
</organism>
<gene>
    <name evidence="4" type="ORF">SAMN06265350_10741</name>
</gene>
<evidence type="ECO:0000313" key="5">
    <source>
        <dbReference type="Proteomes" id="UP000315971"/>
    </source>
</evidence>
<dbReference type="GO" id="GO:0005829">
    <property type="term" value="C:cytosol"/>
    <property type="evidence" value="ECO:0007669"/>
    <property type="project" value="TreeGrafter"/>
</dbReference>
<dbReference type="Gene3D" id="2.130.10.10">
    <property type="entry name" value="YVTN repeat-like/Quinoprotein amine dehydrogenase"/>
    <property type="match status" value="1"/>
</dbReference>
<keyword evidence="5" id="KW-1185">Reference proteome</keyword>
<reference evidence="4 5" key="1">
    <citation type="submission" date="2017-05" db="EMBL/GenBank/DDBJ databases">
        <authorList>
            <person name="Varghese N."/>
            <person name="Submissions S."/>
        </authorList>
    </citation>
    <scope>NUCLEOTIDE SEQUENCE [LARGE SCALE GENOMIC DNA]</scope>
    <source>
        <strain evidence="4 5">DSM 21342</strain>
    </source>
</reference>
<feature type="chain" id="PRO_5021961507" evidence="3">
    <location>
        <begin position="19"/>
        <end position="371"/>
    </location>
</feature>
<dbReference type="SUPFAM" id="SSF51004">
    <property type="entry name" value="C-terminal (heme d1) domain of cytochrome cd1-nitrite reductase"/>
    <property type="match status" value="1"/>
</dbReference>
<dbReference type="InterPro" id="IPR019405">
    <property type="entry name" value="Lactonase_7-beta_prop"/>
</dbReference>
<dbReference type="GO" id="GO:0006006">
    <property type="term" value="P:glucose metabolic process"/>
    <property type="evidence" value="ECO:0007669"/>
    <property type="project" value="UniProtKB-KW"/>
</dbReference>
<keyword evidence="2" id="KW-0313">Glucose metabolism</keyword>
<dbReference type="GO" id="GO:0017057">
    <property type="term" value="F:6-phosphogluconolactonase activity"/>
    <property type="evidence" value="ECO:0007669"/>
    <property type="project" value="TreeGrafter"/>
</dbReference>
<protein>
    <submittedName>
        <fullName evidence="4">6-phosphogluconolactonase</fullName>
    </submittedName>
</protein>
<dbReference type="InterPro" id="IPR011048">
    <property type="entry name" value="Haem_d1_sf"/>
</dbReference>
<evidence type="ECO:0000256" key="2">
    <source>
        <dbReference type="ARBA" id="ARBA00022526"/>
    </source>
</evidence>
<dbReference type="PANTHER" id="PTHR30344:SF1">
    <property type="entry name" value="6-PHOSPHOGLUCONOLACTONASE"/>
    <property type="match status" value="1"/>
</dbReference>
<dbReference type="RefSeq" id="WP_142604233.1">
    <property type="nucleotide sequence ID" value="NZ_FXSZ01000007.1"/>
</dbReference>
<sequence length="371" mass="41017">MKRTIIMLLLFLSFFAKAQTSDYYLLVGTYTDGKSTGIYVYKFNTEKITFTYQSEVKSENPSYLAISKNQKFVYAVNENGEHKGAVSSFSFDKANGQLHFFNTQLSEGDHPCYVTVDASGKNVIAANYSSGNIAVFKTKTDGSLTPIAQNIVHQGKGIVADRQEKAHAHSANFTPDGNYVLAADLGNDRLYQYKFDSVKKEVLSEAKPAFYTLQPGSGPRHFEFHPNKKYCYLLNELTGKVAVYNWSNNNLKLIQTITSDSTAGVGNKGSADIHLTPNGKFLYTSNRAKANDITVYKVGNDGKLSMVEHVKVGLHPRNFTIDPSGKLLLVANRDSNTIQVFKINASSGKLEKTDVILSIDKPVCLKMVPVK</sequence>
<evidence type="ECO:0000256" key="3">
    <source>
        <dbReference type="SAM" id="SignalP"/>
    </source>
</evidence>
<name>A0A521DJ50_9SPHI</name>
<evidence type="ECO:0000256" key="1">
    <source>
        <dbReference type="ARBA" id="ARBA00005564"/>
    </source>
</evidence>
<feature type="signal peptide" evidence="3">
    <location>
        <begin position="1"/>
        <end position="18"/>
    </location>
</feature>
<dbReference type="FunFam" id="2.130.10.10:FF:000306">
    <property type="entry name" value="3-carboxymuconate cyclase"/>
    <property type="match status" value="1"/>
</dbReference>
<keyword evidence="3" id="KW-0732">Signal</keyword>
<accession>A0A521DJ50</accession>
<dbReference type="InterPro" id="IPR050282">
    <property type="entry name" value="Cycloisomerase_2"/>
</dbReference>
<dbReference type="EMBL" id="FXSZ01000007">
    <property type="protein sequence ID" value="SMO71676.1"/>
    <property type="molecule type" value="Genomic_DNA"/>
</dbReference>
<dbReference type="OrthoDB" id="9790815at2"/>
<dbReference type="AlphaFoldDB" id="A0A521DJ50"/>
<keyword evidence="2" id="KW-0119">Carbohydrate metabolism</keyword>
<evidence type="ECO:0000313" key="4">
    <source>
        <dbReference type="EMBL" id="SMO71676.1"/>
    </source>
</evidence>
<dbReference type="Pfam" id="PF10282">
    <property type="entry name" value="Lactonase"/>
    <property type="match status" value="1"/>
</dbReference>
<dbReference type="Proteomes" id="UP000315971">
    <property type="component" value="Unassembled WGS sequence"/>
</dbReference>
<dbReference type="PANTHER" id="PTHR30344">
    <property type="entry name" value="6-PHOSPHOGLUCONOLACTONASE-RELATED"/>
    <property type="match status" value="1"/>
</dbReference>
<proteinExistence type="inferred from homology"/>